<evidence type="ECO:0000313" key="2">
    <source>
        <dbReference type="EMBL" id="PGH21415.1"/>
    </source>
</evidence>
<comment type="caution">
    <text evidence="2">The sequence shown here is derived from an EMBL/GenBank/DDBJ whole genome shotgun (WGS) entry which is preliminary data.</text>
</comment>
<feature type="non-terminal residue" evidence="2">
    <location>
        <position position="1"/>
    </location>
</feature>
<dbReference type="InterPro" id="IPR014710">
    <property type="entry name" value="RmlC-like_jellyroll"/>
</dbReference>
<dbReference type="AlphaFoldDB" id="A0A2B7YJD8"/>
<dbReference type="STRING" id="1447883.A0A2B7YJD8"/>
<keyword evidence="3" id="KW-1185">Reference proteome</keyword>
<protein>
    <recommendedName>
        <fullName evidence="1">Cupin type-2 domain-containing protein</fullName>
    </recommendedName>
</protein>
<dbReference type="PANTHER" id="PTHR36156:SF3">
    <property type="entry name" value="CUPIN 2 CONSERVED BARREL DOMAIN-CONTAINING PROTEIN"/>
    <property type="match status" value="1"/>
</dbReference>
<dbReference type="OrthoDB" id="5840532at2759"/>
<dbReference type="Proteomes" id="UP000224634">
    <property type="component" value="Unassembled WGS sequence"/>
</dbReference>
<dbReference type="CDD" id="cd02231">
    <property type="entry name" value="cupin_BLL6423-like"/>
    <property type="match status" value="1"/>
</dbReference>
<dbReference type="EMBL" id="PDNA01000036">
    <property type="protein sequence ID" value="PGH21415.1"/>
    <property type="molecule type" value="Genomic_DNA"/>
</dbReference>
<feature type="domain" description="Cupin type-2" evidence="1">
    <location>
        <begin position="87"/>
        <end position="154"/>
    </location>
</feature>
<dbReference type="SUPFAM" id="SSF51182">
    <property type="entry name" value="RmlC-like cupins"/>
    <property type="match status" value="1"/>
</dbReference>
<dbReference type="PANTHER" id="PTHR36156">
    <property type="entry name" value="SLR2101 PROTEIN"/>
    <property type="match status" value="1"/>
</dbReference>
<accession>A0A2B7YJD8</accession>
<gene>
    <name evidence="2" type="ORF">AJ80_03333</name>
</gene>
<dbReference type="Pfam" id="PF07883">
    <property type="entry name" value="Cupin_2"/>
    <property type="match status" value="1"/>
</dbReference>
<proteinExistence type="predicted"/>
<evidence type="ECO:0000313" key="3">
    <source>
        <dbReference type="Proteomes" id="UP000224634"/>
    </source>
</evidence>
<evidence type="ECO:0000259" key="1">
    <source>
        <dbReference type="Pfam" id="PF07883"/>
    </source>
</evidence>
<dbReference type="InterPro" id="IPR013096">
    <property type="entry name" value="Cupin_2"/>
</dbReference>
<dbReference type="Gene3D" id="2.60.120.10">
    <property type="entry name" value="Jelly Rolls"/>
    <property type="match status" value="1"/>
</dbReference>
<organism evidence="2 3">
    <name type="scientific">Polytolypa hystricis (strain UAMH7299)</name>
    <dbReference type="NCBI Taxonomy" id="1447883"/>
    <lineage>
        <taxon>Eukaryota</taxon>
        <taxon>Fungi</taxon>
        <taxon>Dikarya</taxon>
        <taxon>Ascomycota</taxon>
        <taxon>Pezizomycotina</taxon>
        <taxon>Eurotiomycetes</taxon>
        <taxon>Eurotiomycetidae</taxon>
        <taxon>Onygenales</taxon>
        <taxon>Onygenales incertae sedis</taxon>
        <taxon>Polytolypa</taxon>
    </lineage>
</organism>
<dbReference type="InterPro" id="IPR047142">
    <property type="entry name" value="OryJ/VirC-like"/>
</dbReference>
<reference evidence="2 3" key="1">
    <citation type="submission" date="2017-10" db="EMBL/GenBank/DDBJ databases">
        <title>Comparative genomics in systemic dimorphic fungi from Ajellomycetaceae.</title>
        <authorList>
            <person name="Munoz J.F."/>
            <person name="Mcewen J.G."/>
            <person name="Clay O.K."/>
            <person name="Cuomo C.A."/>
        </authorList>
    </citation>
    <scope>NUCLEOTIDE SEQUENCE [LARGE SCALE GENOMIC DNA]</scope>
    <source>
        <strain evidence="2 3">UAMH7299</strain>
    </source>
</reference>
<name>A0A2B7YJD8_POLH7</name>
<dbReference type="InterPro" id="IPR011051">
    <property type="entry name" value="RmlC_Cupin_sf"/>
</dbReference>
<sequence length="175" mass="19188">TKTMAESTHQRFITTHNPTTGESIFDASIANKVPVIEYPGGLGSVETHYASEGFPHNLCDDADKQTYQRYLTEPPGICIANGTVLRYVNLSPKSSSPMHRTISVDSGVVVDGTVRLELDSGESKVLKRGDVFVQRATMHAWHNDSETEIARMVVFVQPAAPLEVAGKQLADEFRV</sequence>